<sequence length="143" mass="16072">MFQNYLKINSAENKKFAKAAVFFPFLIFAAASAESPKEAEKKDPAVENAPAADARRRDEIDSHPKKSSEKSVVTRDDETDSLGTTRRAWKRRCTNFVRAKNECAVSDRLRSCIETKMGEIETGLAATFCEGSEPGWMVEFEKK</sequence>
<feature type="signal peptide" evidence="2">
    <location>
        <begin position="1"/>
        <end position="33"/>
    </location>
</feature>
<reference evidence="3" key="2">
    <citation type="submission" date="2020-09" db="EMBL/GenBank/DDBJ databases">
        <authorList>
            <person name="Sun Q."/>
            <person name="Kim S."/>
        </authorList>
    </citation>
    <scope>NUCLEOTIDE SEQUENCE</scope>
    <source>
        <strain evidence="3">KCTC 32422</strain>
    </source>
</reference>
<comment type="caution">
    <text evidence="3">The sequence shown here is derived from an EMBL/GenBank/DDBJ whole genome shotgun (WGS) entry which is preliminary data.</text>
</comment>
<feature type="compositionally biased region" description="Basic and acidic residues" evidence="1">
    <location>
        <begin position="35"/>
        <end position="45"/>
    </location>
</feature>
<dbReference type="EMBL" id="BMZD01000002">
    <property type="protein sequence ID" value="GGZ90258.1"/>
    <property type="molecule type" value="Genomic_DNA"/>
</dbReference>
<keyword evidence="4" id="KW-1185">Reference proteome</keyword>
<evidence type="ECO:0000256" key="2">
    <source>
        <dbReference type="SAM" id="SignalP"/>
    </source>
</evidence>
<evidence type="ECO:0000313" key="4">
    <source>
        <dbReference type="Proteomes" id="UP000634139"/>
    </source>
</evidence>
<proteinExistence type="predicted"/>
<gene>
    <name evidence="3" type="ORF">GCM10011617_06450</name>
</gene>
<dbReference type="Proteomes" id="UP000634139">
    <property type="component" value="Unassembled WGS sequence"/>
</dbReference>
<dbReference type="AlphaFoldDB" id="A0A918VD24"/>
<name>A0A918VD24_9SPHN</name>
<accession>A0A918VD24</accession>
<reference evidence="3" key="1">
    <citation type="journal article" date="2014" name="Int. J. Syst. Evol. Microbiol.">
        <title>Complete genome sequence of Corynebacterium casei LMG S-19264T (=DSM 44701T), isolated from a smear-ripened cheese.</title>
        <authorList>
            <consortium name="US DOE Joint Genome Institute (JGI-PGF)"/>
            <person name="Walter F."/>
            <person name="Albersmeier A."/>
            <person name="Kalinowski J."/>
            <person name="Ruckert C."/>
        </authorList>
    </citation>
    <scope>NUCLEOTIDE SEQUENCE</scope>
    <source>
        <strain evidence="3">KCTC 32422</strain>
    </source>
</reference>
<feature type="region of interest" description="Disordered" evidence="1">
    <location>
        <begin position="34"/>
        <end position="84"/>
    </location>
</feature>
<keyword evidence="2" id="KW-0732">Signal</keyword>
<organism evidence="3 4">
    <name type="scientific">Novosphingobium arvoryzae</name>
    <dbReference type="NCBI Taxonomy" id="1256514"/>
    <lineage>
        <taxon>Bacteria</taxon>
        <taxon>Pseudomonadati</taxon>
        <taxon>Pseudomonadota</taxon>
        <taxon>Alphaproteobacteria</taxon>
        <taxon>Sphingomonadales</taxon>
        <taxon>Sphingomonadaceae</taxon>
        <taxon>Novosphingobium</taxon>
    </lineage>
</organism>
<evidence type="ECO:0008006" key="5">
    <source>
        <dbReference type="Google" id="ProtNLM"/>
    </source>
</evidence>
<evidence type="ECO:0000313" key="3">
    <source>
        <dbReference type="EMBL" id="GGZ90258.1"/>
    </source>
</evidence>
<dbReference type="RefSeq" id="WP_189539001.1">
    <property type="nucleotide sequence ID" value="NZ_BMZD01000002.1"/>
</dbReference>
<protein>
    <recommendedName>
        <fullName evidence="5">UrcA family protein</fullName>
    </recommendedName>
</protein>
<feature type="chain" id="PRO_5037987541" description="UrcA family protein" evidence="2">
    <location>
        <begin position="34"/>
        <end position="143"/>
    </location>
</feature>
<evidence type="ECO:0000256" key="1">
    <source>
        <dbReference type="SAM" id="MobiDB-lite"/>
    </source>
</evidence>
<feature type="compositionally biased region" description="Basic and acidic residues" evidence="1">
    <location>
        <begin position="53"/>
        <end position="76"/>
    </location>
</feature>